<dbReference type="InParanoid" id="H2XUC4"/>
<protein>
    <submittedName>
        <fullName evidence="2">Uncharacterized protein</fullName>
    </submittedName>
</protein>
<evidence type="ECO:0000256" key="1">
    <source>
        <dbReference type="SAM" id="Phobius"/>
    </source>
</evidence>
<dbReference type="Proteomes" id="UP000008144">
    <property type="component" value="Chromosome 8"/>
</dbReference>
<keyword evidence="1" id="KW-0812">Transmembrane</keyword>
<organism evidence="2 3">
    <name type="scientific">Ciona intestinalis</name>
    <name type="common">Transparent sea squirt</name>
    <name type="synonym">Ascidia intestinalis</name>
    <dbReference type="NCBI Taxonomy" id="7719"/>
    <lineage>
        <taxon>Eukaryota</taxon>
        <taxon>Metazoa</taxon>
        <taxon>Chordata</taxon>
        <taxon>Tunicata</taxon>
        <taxon>Ascidiacea</taxon>
        <taxon>Phlebobranchia</taxon>
        <taxon>Cionidae</taxon>
        <taxon>Ciona</taxon>
    </lineage>
</organism>
<evidence type="ECO:0000313" key="3">
    <source>
        <dbReference type="Proteomes" id="UP000008144"/>
    </source>
</evidence>
<dbReference type="AlphaFoldDB" id="H2XUC4"/>
<reference evidence="2" key="2">
    <citation type="journal article" date="2008" name="Genome Biol.">
        <title>Improved genome assembly and evidence-based global gene model set for the chordate Ciona intestinalis: new insight into intron and operon populations.</title>
        <authorList>
            <person name="Satou Y."/>
            <person name="Mineta K."/>
            <person name="Ogasawara M."/>
            <person name="Sasakura Y."/>
            <person name="Shoguchi E."/>
            <person name="Ueno K."/>
            <person name="Yamada L."/>
            <person name="Matsumoto J."/>
            <person name="Wasserscheid J."/>
            <person name="Dewar K."/>
            <person name="Wiley G.B."/>
            <person name="Macmil S.L."/>
            <person name="Roe B.A."/>
            <person name="Zeller R.W."/>
            <person name="Hastings K.E."/>
            <person name="Lemaire P."/>
            <person name="Lindquist E."/>
            <person name="Endo T."/>
            <person name="Hotta K."/>
            <person name="Inaba K."/>
        </authorList>
    </citation>
    <scope>NUCLEOTIDE SEQUENCE [LARGE SCALE GENOMIC DNA]</scope>
    <source>
        <strain evidence="2">wild type</strain>
    </source>
</reference>
<name>H2XUC4_CIOIN</name>
<reference evidence="2" key="3">
    <citation type="submission" date="2025-08" db="UniProtKB">
        <authorList>
            <consortium name="Ensembl"/>
        </authorList>
    </citation>
    <scope>IDENTIFICATION</scope>
</reference>
<dbReference type="HOGENOM" id="CLU_2966830_0_0_1"/>
<proteinExistence type="predicted"/>
<evidence type="ECO:0000313" key="2">
    <source>
        <dbReference type="Ensembl" id="ENSCINP00000033258.1"/>
    </source>
</evidence>
<keyword evidence="1" id="KW-0472">Membrane</keyword>
<dbReference type="EMBL" id="EAAA01002746">
    <property type="status" value="NOT_ANNOTATED_CDS"/>
    <property type="molecule type" value="Genomic_DNA"/>
</dbReference>
<reference evidence="2" key="4">
    <citation type="submission" date="2025-09" db="UniProtKB">
        <authorList>
            <consortium name="Ensembl"/>
        </authorList>
    </citation>
    <scope>IDENTIFICATION</scope>
</reference>
<keyword evidence="1" id="KW-1133">Transmembrane helix</keyword>
<accession>H2XUC4</accession>
<sequence>DEKIARKGVPSSSTLLYDYSNEHPIVVAWHLYQVKVTGFIFWFSFWPKLKVSPTKKMLA</sequence>
<keyword evidence="3" id="KW-1185">Reference proteome</keyword>
<dbReference type="Ensembl" id="ENSCINT00000036233.1">
    <property type="protein sequence ID" value="ENSCINP00000033258.1"/>
    <property type="gene ID" value="ENSCING00000023511.1"/>
</dbReference>
<feature type="transmembrane region" description="Helical" evidence="1">
    <location>
        <begin position="25"/>
        <end position="46"/>
    </location>
</feature>
<reference evidence="3" key="1">
    <citation type="journal article" date="2002" name="Science">
        <title>The draft genome of Ciona intestinalis: insights into chordate and vertebrate origins.</title>
        <authorList>
            <person name="Dehal P."/>
            <person name="Satou Y."/>
            <person name="Campbell R.K."/>
            <person name="Chapman J."/>
            <person name="Degnan B."/>
            <person name="De Tomaso A."/>
            <person name="Davidson B."/>
            <person name="Di Gregorio A."/>
            <person name="Gelpke M."/>
            <person name="Goodstein D.M."/>
            <person name="Harafuji N."/>
            <person name="Hastings K.E."/>
            <person name="Ho I."/>
            <person name="Hotta K."/>
            <person name="Huang W."/>
            <person name="Kawashima T."/>
            <person name="Lemaire P."/>
            <person name="Martinez D."/>
            <person name="Meinertzhagen I.A."/>
            <person name="Necula S."/>
            <person name="Nonaka M."/>
            <person name="Putnam N."/>
            <person name="Rash S."/>
            <person name="Saiga H."/>
            <person name="Satake M."/>
            <person name="Terry A."/>
            <person name="Yamada L."/>
            <person name="Wang H.G."/>
            <person name="Awazu S."/>
            <person name="Azumi K."/>
            <person name="Boore J."/>
            <person name="Branno M."/>
            <person name="Chin-Bow S."/>
            <person name="DeSantis R."/>
            <person name="Doyle S."/>
            <person name="Francino P."/>
            <person name="Keys D.N."/>
            <person name="Haga S."/>
            <person name="Hayashi H."/>
            <person name="Hino K."/>
            <person name="Imai K.S."/>
            <person name="Inaba K."/>
            <person name="Kano S."/>
            <person name="Kobayashi K."/>
            <person name="Kobayashi M."/>
            <person name="Lee B.I."/>
            <person name="Makabe K.W."/>
            <person name="Manohar C."/>
            <person name="Matassi G."/>
            <person name="Medina M."/>
            <person name="Mochizuki Y."/>
            <person name="Mount S."/>
            <person name="Morishita T."/>
            <person name="Miura S."/>
            <person name="Nakayama A."/>
            <person name="Nishizaka S."/>
            <person name="Nomoto H."/>
            <person name="Ohta F."/>
            <person name="Oishi K."/>
            <person name="Rigoutsos I."/>
            <person name="Sano M."/>
            <person name="Sasaki A."/>
            <person name="Sasakura Y."/>
            <person name="Shoguchi E."/>
            <person name="Shin-i T."/>
            <person name="Spagnuolo A."/>
            <person name="Stainier D."/>
            <person name="Suzuki M.M."/>
            <person name="Tassy O."/>
            <person name="Takatori N."/>
            <person name="Tokuoka M."/>
            <person name="Yagi K."/>
            <person name="Yoshizaki F."/>
            <person name="Wada S."/>
            <person name="Zhang C."/>
            <person name="Hyatt P.D."/>
            <person name="Larimer F."/>
            <person name="Detter C."/>
            <person name="Doggett N."/>
            <person name="Glavina T."/>
            <person name="Hawkins T."/>
            <person name="Richardson P."/>
            <person name="Lucas S."/>
            <person name="Kohara Y."/>
            <person name="Levine M."/>
            <person name="Satoh N."/>
            <person name="Rokhsar D.S."/>
        </authorList>
    </citation>
    <scope>NUCLEOTIDE SEQUENCE [LARGE SCALE GENOMIC DNA]</scope>
</reference>